<evidence type="ECO:0000256" key="6">
    <source>
        <dbReference type="ARBA" id="ARBA00022605"/>
    </source>
</evidence>
<evidence type="ECO:0000256" key="8">
    <source>
        <dbReference type="ARBA" id="ARBA00022723"/>
    </source>
</evidence>
<dbReference type="Pfam" id="PF08502">
    <property type="entry name" value="LeuA_dimer"/>
    <property type="match status" value="1"/>
</dbReference>
<gene>
    <name evidence="11 13" type="primary">leuA</name>
    <name evidence="13" type="ORF">HRbin17_00225</name>
</gene>
<dbReference type="FunFam" id="1.10.238.260:FF:000001">
    <property type="entry name" value="2-isopropylmalate synthase"/>
    <property type="match status" value="1"/>
</dbReference>
<dbReference type="InterPro" id="IPR050073">
    <property type="entry name" value="2-IPM_HCS-like"/>
</dbReference>
<dbReference type="GO" id="GO:0005737">
    <property type="term" value="C:cytoplasm"/>
    <property type="evidence" value="ECO:0007669"/>
    <property type="project" value="UniProtKB-UniRule"/>
</dbReference>
<dbReference type="SMART" id="SM00917">
    <property type="entry name" value="LeuA_dimer"/>
    <property type="match status" value="1"/>
</dbReference>
<dbReference type="InterPro" id="IPR036230">
    <property type="entry name" value="LeuA_allosteric_dom_sf"/>
</dbReference>
<evidence type="ECO:0000256" key="9">
    <source>
        <dbReference type="ARBA" id="ARBA00023211"/>
    </source>
</evidence>
<protein>
    <recommendedName>
        <fullName evidence="4 11">2-isopropylmalate synthase</fullName>
        <ecNumber evidence="3 11">2.3.3.13</ecNumber>
    </recommendedName>
    <alternativeName>
        <fullName evidence="11">Alpha-IPM synthase</fullName>
    </alternativeName>
    <alternativeName>
        <fullName evidence="11">Alpha-isopropylmalate synthase</fullName>
    </alternativeName>
</protein>
<dbReference type="GO" id="GO:0003852">
    <property type="term" value="F:2-isopropylmalate synthase activity"/>
    <property type="evidence" value="ECO:0007669"/>
    <property type="project" value="UniProtKB-UniRule"/>
</dbReference>
<dbReference type="FunFam" id="3.30.160.270:FF:000003">
    <property type="entry name" value="2-isopropylmalate synthase"/>
    <property type="match status" value="1"/>
</dbReference>
<organism evidence="13 14">
    <name type="scientific">Candidatus Fervidibacter japonicus</name>
    <dbReference type="NCBI Taxonomy" id="2035412"/>
    <lineage>
        <taxon>Bacteria</taxon>
        <taxon>Candidatus Fervidibacterota</taxon>
        <taxon>Candidatus Fervidibacter</taxon>
    </lineage>
</organism>
<feature type="binding site" evidence="11">
    <location>
        <position position="208"/>
    </location>
    <ligand>
        <name>Mn(2+)</name>
        <dbReference type="ChEBI" id="CHEBI:29035"/>
    </ligand>
</feature>
<comment type="function">
    <text evidence="11">Catalyzes the condensation of the acetyl group of acetyl-CoA with 3-methyl-2-oxobutanoate (2-ketoisovalerate) to form 3-carboxy-3-hydroxy-4-methylpentanoate (2-isopropylmalate).</text>
</comment>
<dbReference type="CDD" id="cd07940">
    <property type="entry name" value="DRE_TIM_IPMS"/>
    <property type="match status" value="1"/>
</dbReference>
<feature type="region of interest" description="Regulatory domain" evidence="11">
    <location>
        <begin position="398"/>
        <end position="523"/>
    </location>
</feature>
<dbReference type="PANTHER" id="PTHR10277:SF9">
    <property type="entry name" value="2-ISOPROPYLMALATE SYNTHASE 1, CHLOROPLASTIC-RELATED"/>
    <property type="match status" value="1"/>
</dbReference>
<keyword evidence="10 11" id="KW-0100">Branched-chain amino acid biosynthesis</keyword>
<dbReference type="EMBL" id="BEHT01000002">
    <property type="protein sequence ID" value="GBC97736.1"/>
    <property type="molecule type" value="Genomic_DNA"/>
</dbReference>
<comment type="similarity">
    <text evidence="2 11">Belongs to the alpha-IPM synthase/homocitrate synthase family. LeuA type 1 subfamily.</text>
</comment>
<evidence type="ECO:0000256" key="2">
    <source>
        <dbReference type="ARBA" id="ARBA00009396"/>
    </source>
</evidence>
<comment type="cofactor">
    <cofactor evidence="11">
        <name>Mn(2+)</name>
        <dbReference type="ChEBI" id="CHEBI:29035"/>
    </cofactor>
</comment>
<dbReference type="PROSITE" id="PS50991">
    <property type="entry name" value="PYR_CT"/>
    <property type="match status" value="1"/>
</dbReference>
<dbReference type="GO" id="GO:0009098">
    <property type="term" value="P:L-leucine biosynthetic process"/>
    <property type="evidence" value="ECO:0007669"/>
    <property type="project" value="UniProtKB-UniRule"/>
</dbReference>
<dbReference type="NCBIfam" id="TIGR00973">
    <property type="entry name" value="leuA_bact"/>
    <property type="match status" value="1"/>
</dbReference>
<keyword evidence="8 11" id="KW-0479">Metal-binding</keyword>
<dbReference type="InterPro" id="IPR054691">
    <property type="entry name" value="LeuA/HCS_post-cat"/>
</dbReference>
<reference evidence="14" key="1">
    <citation type="submission" date="2017-09" db="EMBL/GenBank/DDBJ databases">
        <title>Metaegenomics of thermophilic ammonia-oxidizing enrichment culture.</title>
        <authorList>
            <person name="Kato S."/>
            <person name="Suzuki K."/>
        </authorList>
    </citation>
    <scope>NUCLEOTIDE SEQUENCE [LARGE SCALE GENOMIC DNA]</scope>
</reference>
<accession>A0A2H5X971</accession>
<keyword evidence="13" id="KW-0012">Acyltransferase</keyword>
<dbReference type="InterPro" id="IPR000891">
    <property type="entry name" value="PYR_CT"/>
</dbReference>
<dbReference type="Gene3D" id="3.20.20.70">
    <property type="entry name" value="Aldolase class I"/>
    <property type="match status" value="1"/>
</dbReference>
<dbReference type="UniPathway" id="UPA00048">
    <property type="reaction ID" value="UER00070"/>
</dbReference>
<keyword evidence="6 11" id="KW-0028">Amino-acid biosynthesis</keyword>
<feature type="binding site" evidence="11">
    <location>
        <position position="242"/>
    </location>
    <ligand>
        <name>Mn(2+)</name>
        <dbReference type="ChEBI" id="CHEBI:29035"/>
    </ligand>
</feature>
<dbReference type="InterPro" id="IPR005671">
    <property type="entry name" value="LeuA_bact_synth"/>
</dbReference>
<evidence type="ECO:0000313" key="13">
    <source>
        <dbReference type="EMBL" id="GBC97736.1"/>
    </source>
</evidence>
<dbReference type="EC" id="2.3.3.13" evidence="3 11"/>
<dbReference type="InterPro" id="IPR013785">
    <property type="entry name" value="Aldolase_TIM"/>
</dbReference>
<dbReference type="Proteomes" id="UP000236173">
    <property type="component" value="Unassembled WGS sequence"/>
</dbReference>
<evidence type="ECO:0000256" key="10">
    <source>
        <dbReference type="ARBA" id="ARBA00023304"/>
    </source>
</evidence>
<dbReference type="SUPFAM" id="SSF110921">
    <property type="entry name" value="2-isopropylmalate synthase LeuA, allosteric (dimerisation) domain"/>
    <property type="match status" value="1"/>
</dbReference>
<sequence length="523" mass="56868">MARHIAIFDTTLRDGEQSPGVSLMQHEKLEIAKQLARLGVDVIEAGFPIASPGEAAAVQLIAEQVGTADGPVIAALSRAVKQDIEVAGEALRPAQKRRIHTFIATSDIHLQYKLRMTREQVLDAAIQAVKWARNYTDDVEFSAEDATRSDPDFLCQVFEAAIDAGATTINIPDTVGYALPHEFGQLVRTVFEKVPNIGKVQFVSVHCHNDLGLAVANSLAGVMAGANQVECTINGIGERAGNASLEEVVMAIYCRGQVLDCYTQIRHDQIIRTSRLVSELTGMPVQPNKAIVGANAFRHESGIHQHGVLSNPLTYEIIDPKVVGLPGSGIVLGKHSGRHALEAKLRELGYELPKVQLDEVFKRFKELADRKKHVTDADIESLVADTVHAVPADEVVYRLDYMHVVSGKGTVPTATVRIHMDGNELLASETGVGPIDAVYRTVAKLVREKHRLVDFQVRSVGPGTDAVADVVVRIEDEQGNVFVGHGISPDTIEAATKAYLQAINRLAYHHRRKLPAPQRGGEV</sequence>
<dbReference type="GO" id="GO:0030145">
    <property type="term" value="F:manganese ion binding"/>
    <property type="evidence" value="ECO:0007669"/>
    <property type="project" value="UniProtKB-UniRule"/>
</dbReference>
<dbReference type="InterPro" id="IPR013709">
    <property type="entry name" value="2-isopropylmalate_synth_dimer"/>
</dbReference>
<dbReference type="Gene3D" id="1.10.238.260">
    <property type="match status" value="1"/>
</dbReference>
<dbReference type="Pfam" id="PF22617">
    <property type="entry name" value="HCS_D2"/>
    <property type="match status" value="1"/>
</dbReference>
<evidence type="ECO:0000313" key="14">
    <source>
        <dbReference type="Proteomes" id="UP000236173"/>
    </source>
</evidence>
<dbReference type="NCBIfam" id="NF002085">
    <property type="entry name" value="PRK00915.1-2"/>
    <property type="match status" value="1"/>
</dbReference>
<keyword evidence="9 11" id="KW-0464">Manganese</keyword>
<dbReference type="PROSITE" id="PS00815">
    <property type="entry name" value="AIPM_HOMOCIT_SYNTH_1"/>
    <property type="match status" value="1"/>
</dbReference>
<dbReference type="NCBIfam" id="NF002086">
    <property type="entry name" value="PRK00915.1-3"/>
    <property type="match status" value="1"/>
</dbReference>
<comment type="subunit">
    <text evidence="11">Homodimer.</text>
</comment>
<dbReference type="PANTHER" id="PTHR10277">
    <property type="entry name" value="HOMOCITRATE SYNTHASE-RELATED"/>
    <property type="match status" value="1"/>
</dbReference>
<evidence type="ECO:0000256" key="4">
    <source>
        <dbReference type="ARBA" id="ARBA00018198"/>
    </source>
</evidence>
<comment type="caution">
    <text evidence="13">The sequence shown here is derived from an EMBL/GenBank/DDBJ whole genome shotgun (WGS) entry which is preliminary data.</text>
</comment>
<dbReference type="Gene3D" id="3.30.160.270">
    <property type="match status" value="1"/>
</dbReference>
<comment type="catalytic activity">
    <reaction evidence="11">
        <text>3-methyl-2-oxobutanoate + acetyl-CoA + H2O = (2S)-2-isopropylmalate + CoA + H(+)</text>
        <dbReference type="Rhea" id="RHEA:21524"/>
        <dbReference type="ChEBI" id="CHEBI:1178"/>
        <dbReference type="ChEBI" id="CHEBI:11851"/>
        <dbReference type="ChEBI" id="CHEBI:15377"/>
        <dbReference type="ChEBI" id="CHEBI:15378"/>
        <dbReference type="ChEBI" id="CHEBI:57287"/>
        <dbReference type="ChEBI" id="CHEBI:57288"/>
        <dbReference type="EC" id="2.3.3.13"/>
    </reaction>
</comment>
<proteinExistence type="inferred from homology"/>
<feature type="domain" description="Pyruvate carboxyltransferase" evidence="12">
    <location>
        <begin position="5"/>
        <end position="271"/>
    </location>
</feature>
<keyword evidence="7 11" id="KW-0808">Transferase</keyword>
<keyword evidence="5 11" id="KW-0432">Leucine biosynthesis</keyword>
<comment type="pathway">
    <text evidence="1 11">Amino-acid biosynthesis; L-leucine biosynthesis; L-leucine from 3-methyl-2-oxobutanoate: step 1/4.</text>
</comment>
<evidence type="ECO:0000256" key="3">
    <source>
        <dbReference type="ARBA" id="ARBA00012973"/>
    </source>
</evidence>
<evidence type="ECO:0000256" key="1">
    <source>
        <dbReference type="ARBA" id="ARBA00004689"/>
    </source>
</evidence>
<dbReference type="FunFam" id="3.20.20.70:FF:000010">
    <property type="entry name" value="2-isopropylmalate synthase"/>
    <property type="match status" value="1"/>
</dbReference>
<keyword evidence="11" id="KW-0963">Cytoplasm</keyword>
<dbReference type="AlphaFoldDB" id="A0A2H5X971"/>
<evidence type="ECO:0000256" key="11">
    <source>
        <dbReference type="HAMAP-Rule" id="MF_01025"/>
    </source>
</evidence>
<evidence type="ECO:0000256" key="5">
    <source>
        <dbReference type="ARBA" id="ARBA00022430"/>
    </source>
</evidence>
<feature type="binding site" evidence="11">
    <location>
        <position position="14"/>
    </location>
    <ligand>
        <name>Mn(2+)</name>
        <dbReference type="ChEBI" id="CHEBI:29035"/>
    </ligand>
</feature>
<dbReference type="InterPro" id="IPR002034">
    <property type="entry name" value="AIPM/Hcit_synth_CS"/>
</dbReference>
<evidence type="ECO:0000256" key="7">
    <source>
        <dbReference type="ARBA" id="ARBA00022679"/>
    </source>
</evidence>
<dbReference type="SUPFAM" id="SSF51569">
    <property type="entry name" value="Aldolase"/>
    <property type="match status" value="1"/>
</dbReference>
<name>A0A2H5X971_9BACT</name>
<dbReference type="HAMAP" id="MF_01025">
    <property type="entry name" value="LeuA_type1"/>
    <property type="match status" value="1"/>
</dbReference>
<dbReference type="PROSITE" id="PS00816">
    <property type="entry name" value="AIPM_HOMOCIT_SYNTH_2"/>
    <property type="match status" value="1"/>
</dbReference>
<dbReference type="GO" id="GO:0003985">
    <property type="term" value="F:acetyl-CoA C-acetyltransferase activity"/>
    <property type="evidence" value="ECO:0007669"/>
    <property type="project" value="UniProtKB-UniRule"/>
</dbReference>
<feature type="binding site" evidence="11">
    <location>
        <position position="206"/>
    </location>
    <ligand>
        <name>Mn(2+)</name>
        <dbReference type="ChEBI" id="CHEBI:29035"/>
    </ligand>
</feature>
<evidence type="ECO:0000259" key="12">
    <source>
        <dbReference type="PROSITE" id="PS50991"/>
    </source>
</evidence>
<dbReference type="Pfam" id="PF00682">
    <property type="entry name" value="HMGL-like"/>
    <property type="match status" value="1"/>
</dbReference>